<feature type="transmembrane region" description="Helical" evidence="6">
    <location>
        <begin position="423"/>
        <end position="444"/>
    </location>
</feature>
<gene>
    <name evidence="7" type="ORF">DFH94DRAFT_727745</name>
</gene>
<proteinExistence type="predicted"/>
<dbReference type="GO" id="GO:0022857">
    <property type="term" value="F:transmembrane transporter activity"/>
    <property type="evidence" value="ECO:0007669"/>
    <property type="project" value="InterPro"/>
</dbReference>
<evidence type="ECO:0000256" key="5">
    <source>
        <dbReference type="SAM" id="MobiDB-lite"/>
    </source>
</evidence>
<dbReference type="Proteomes" id="UP000759537">
    <property type="component" value="Unassembled WGS sequence"/>
</dbReference>
<keyword evidence="2 6" id="KW-0812">Transmembrane</keyword>
<evidence type="ECO:0000256" key="4">
    <source>
        <dbReference type="ARBA" id="ARBA00023136"/>
    </source>
</evidence>
<feature type="transmembrane region" description="Helical" evidence="6">
    <location>
        <begin position="262"/>
        <end position="287"/>
    </location>
</feature>
<feature type="transmembrane region" description="Helical" evidence="6">
    <location>
        <begin position="166"/>
        <end position="187"/>
    </location>
</feature>
<dbReference type="Gene3D" id="1.20.1250.20">
    <property type="entry name" value="MFS general substrate transporter like domains"/>
    <property type="match status" value="2"/>
</dbReference>
<evidence type="ECO:0000256" key="1">
    <source>
        <dbReference type="ARBA" id="ARBA00004141"/>
    </source>
</evidence>
<dbReference type="AlphaFoldDB" id="A0A9P5TAN3"/>
<evidence type="ECO:0000313" key="8">
    <source>
        <dbReference type="Proteomes" id="UP000759537"/>
    </source>
</evidence>
<feature type="transmembrane region" description="Helical" evidence="6">
    <location>
        <begin position="36"/>
        <end position="56"/>
    </location>
</feature>
<comment type="subcellular location">
    <subcellularLocation>
        <location evidence="1">Membrane</location>
        <topology evidence="1">Multi-pass membrane protein</topology>
    </subcellularLocation>
</comment>
<name>A0A9P5TAN3_9AGAM</name>
<feature type="transmembrane region" description="Helical" evidence="6">
    <location>
        <begin position="76"/>
        <end position="96"/>
    </location>
</feature>
<feature type="transmembrane region" description="Helical" evidence="6">
    <location>
        <begin position="331"/>
        <end position="349"/>
    </location>
</feature>
<feature type="transmembrane region" description="Helical" evidence="6">
    <location>
        <begin position="199"/>
        <end position="217"/>
    </location>
</feature>
<reference evidence="7" key="1">
    <citation type="submission" date="2019-10" db="EMBL/GenBank/DDBJ databases">
        <authorList>
            <consortium name="DOE Joint Genome Institute"/>
            <person name="Kuo A."/>
            <person name="Miyauchi S."/>
            <person name="Kiss E."/>
            <person name="Drula E."/>
            <person name="Kohler A."/>
            <person name="Sanchez-Garcia M."/>
            <person name="Andreopoulos B."/>
            <person name="Barry K.W."/>
            <person name="Bonito G."/>
            <person name="Buee M."/>
            <person name="Carver A."/>
            <person name="Chen C."/>
            <person name="Cichocki N."/>
            <person name="Clum A."/>
            <person name="Culley D."/>
            <person name="Crous P.W."/>
            <person name="Fauchery L."/>
            <person name="Girlanda M."/>
            <person name="Hayes R."/>
            <person name="Keri Z."/>
            <person name="LaButti K."/>
            <person name="Lipzen A."/>
            <person name="Lombard V."/>
            <person name="Magnuson J."/>
            <person name="Maillard F."/>
            <person name="Morin E."/>
            <person name="Murat C."/>
            <person name="Nolan M."/>
            <person name="Ohm R."/>
            <person name="Pangilinan J."/>
            <person name="Pereira M."/>
            <person name="Perotto S."/>
            <person name="Peter M."/>
            <person name="Riley R."/>
            <person name="Sitrit Y."/>
            <person name="Stielow B."/>
            <person name="Szollosi G."/>
            <person name="Zifcakova L."/>
            <person name="Stursova M."/>
            <person name="Spatafora J.W."/>
            <person name="Tedersoo L."/>
            <person name="Vaario L.-M."/>
            <person name="Yamada A."/>
            <person name="Yan M."/>
            <person name="Wang P."/>
            <person name="Xu J."/>
            <person name="Bruns T."/>
            <person name="Baldrian P."/>
            <person name="Vilgalys R."/>
            <person name="Henrissat B."/>
            <person name="Grigoriev I.V."/>
            <person name="Hibbett D."/>
            <person name="Nagy L.G."/>
            <person name="Martin F.M."/>
        </authorList>
    </citation>
    <scope>NUCLEOTIDE SEQUENCE</scope>
    <source>
        <strain evidence="7">Prilba</strain>
    </source>
</reference>
<comment type="caution">
    <text evidence="7">The sequence shown here is derived from an EMBL/GenBank/DDBJ whole genome shotgun (WGS) entry which is preliminary data.</text>
</comment>
<reference evidence="7" key="2">
    <citation type="journal article" date="2020" name="Nat. Commun.">
        <title>Large-scale genome sequencing of mycorrhizal fungi provides insights into the early evolution of symbiotic traits.</title>
        <authorList>
            <person name="Miyauchi S."/>
            <person name="Kiss E."/>
            <person name="Kuo A."/>
            <person name="Drula E."/>
            <person name="Kohler A."/>
            <person name="Sanchez-Garcia M."/>
            <person name="Morin E."/>
            <person name="Andreopoulos B."/>
            <person name="Barry K.W."/>
            <person name="Bonito G."/>
            <person name="Buee M."/>
            <person name="Carver A."/>
            <person name="Chen C."/>
            <person name="Cichocki N."/>
            <person name="Clum A."/>
            <person name="Culley D."/>
            <person name="Crous P.W."/>
            <person name="Fauchery L."/>
            <person name="Girlanda M."/>
            <person name="Hayes R.D."/>
            <person name="Keri Z."/>
            <person name="LaButti K."/>
            <person name="Lipzen A."/>
            <person name="Lombard V."/>
            <person name="Magnuson J."/>
            <person name="Maillard F."/>
            <person name="Murat C."/>
            <person name="Nolan M."/>
            <person name="Ohm R.A."/>
            <person name="Pangilinan J."/>
            <person name="Pereira M.F."/>
            <person name="Perotto S."/>
            <person name="Peter M."/>
            <person name="Pfister S."/>
            <person name="Riley R."/>
            <person name="Sitrit Y."/>
            <person name="Stielow J.B."/>
            <person name="Szollosi G."/>
            <person name="Zifcakova L."/>
            <person name="Stursova M."/>
            <person name="Spatafora J.W."/>
            <person name="Tedersoo L."/>
            <person name="Vaario L.M."/>
            <person name="Yamada A."/>
            <person name="Yan M."/>
            <person name="Wang P."/>
            <person name="Xu J."/>
            <person name="Bruns T."/>
            <person name="Baldrian P."/>
            <person name="Vilgalys R."/>
            <person name="Dunand C."/>
            <person name="Henrissat B."/>
            <person name="Grigoriev I.V."/>
            <person name="Hibbett D."/>
            <person name="Nagy L.G."/>
            <person name="Martin F.M."/>
        </authorList>
    </citation>
    <scope>NUCLEOTIDE SEQUENCE</scope>
    <source>
        <strain evidence="7">Prilba</strain>
    </source>
</reference>
<dbReference type="InterPro" id="IPR049680">
    <property type="entry name" value="FLVCR1-2_SLC49-like"/>
</dbReference>
<feature type="region of interest" description="Disordered" evidence="5">
    <location>
        <begin position="459"/>
        <end position="483"/>
    </location>
</feature>
<keyword evidence="8" id="KW-1185">Reference proteome</keyword>
<dbReference type="InterPro" id="IPR036259">
    <property type="entry name" value="MFS_trans_sf"/>
</dbReference>
<keyword evidence="4 6" id="KW-0472">Membrane</keyword>
<dbReference type="EMBL" id="WHVB01000005">
    <property type="protein sequence ID" value="KAF8482527.1"/>
    <property type="molecule type" value="Genomic_DNA"/>
</dbReference>
<protein>
    <submittedName>
        <fullName evidence="7">MFS general substrate transporter</fullName>
    </submittedName>
</protein>
<accession>A0A9P5TAN3</accession>
<evidence type="ECO:0000256" key="3">
    <source>
        <dbReference type="ARBA" id="ARBA00022989"/>
    </source>
</evidence>
<evidence type="ECO:0000256" key="2">
    <source>
        <dbReference type="ARBA" id="ARBA00022692"/>
    </source>
</evidence>
<organism evidence="7 8">
    <name type="scientific">Russula ochroleuca</name>
    <dbReference type="NCBI Taxonomy" id="152965"/>
    <lineage>
        <taxon>Eukaryota</taxon>
        <taxon>Fungi</taxon>
        <taxon>Dikarya</taxon>
        <taxon>Basidiomycota</taxon>
        <taxon>Agaricomycotina</taxon>
        <taxon>Agaricomycetes</taxon>
        <taxon>Russulales</taxon>
        <taxon>Russulaceae</taxon>
        <taxon>Russula</taxon>
    </lineage>
</organism>
<evidence type="ECO:0000313" key="7">
    <source>
        <dbReference type="EMBL" id="KAF8482527.1"/>
    </source>
</evidence>
<feature type="transmembrane region" description="Helical" evidence="6">
    <location>
        <begin position="132"/>
        <end position="154"/>
    </location>
</feature>
<dbReference type="Pfam" id="PF07690">
    <property type="entry name" value="MFS_1"/>
    <property type="match status" value="1"/>
</dbReference>
<feature type="transmembrane region" description="Helical" evidence="6">
    <location>
        <begin position="299"/>
        <end position="319"/>
    </location>
</feature>
<dbReference type="OrthoDB" id="422206at2759"/>
<keyword evidence="3 6" id="KW-1133">Transmembrane helix</keyword>
<dbReference type="PANTHER" id="PTHR10924:SF6">
    <property type="entry name" value="SOLUTE CARRIER FAMILY 49 MEMBER A3"/>
    <property type="match status" value="1"/>
</dbReference>
<sequence>MSVEEKTALSEEITADLLADNGPTTPGPYRLYKRRWLGVFAMFMLEAVASATWPWFGPISNNVVRDFGFTLDEANWLGNIVSCVYLPIAFLTPIVTKRYGVKRCCDIATALILLSAWVRYAGTSRSLSKGGAYALILIGQALAAIAQPVFQILAPKYSERWFDLKGRMTATMIISIANPVGGGLGQLLSPAFSDTRKSILALATISTAVVPLGLLITEAPPTPPSFSGSRIPSPSIVSLARAAAGLSCPPEAYMTLRERFDFIILVSVFSTFVAAINTFSILSSQWLSPYGYSDNTSGYIGAAMLLSGIIAAIVTSPIFDRVLTHHLGVTVRTLCPIVGVAWLSVIWAVRPHNVAALFAIFVVIGVCSITLLPVAIELGVELTRNPDGSSAVLWFFANLFSIIFVLVQGALRASPAADPPQNMHRTIIFNGVWVSIVAVLVFFLHGKQARRELDEQMYEEQGTMSMKPDQMVKPRPRESSLEA</sequence>
<evidence type="ECO:0000256" key="6">
    <source>
        <dbReference type="SAM" id="Phobius"/>
    </source>
</evidence>
<dbReference type="PANTHER" id="PTHR10924">
    <property type="entry name" value="MAJOR FACILITATOR SUPERFAMILY PROTEIN-RELATED"/>
    <property type="match status" value="1"/>
</dbReference>
<dbReference type="SUPFAM" id="SSF103473">
    <property type="entry name" value="MFS general substrate transporter"/>
    <property type="match status" value="1"/>
</dbReference>
<dbReference type="InterPro" id="IPR011701">
    <property type="entry name" value="MFS"/>
</dbReference>
<feature type="transmembrane region" description="Helical" evidence="6">
    <location>
        <begin position="392"/>
        <end position="411"/>
    </location>
</feature>
<feature type="compositionally biased region" description="Basic and acidic residues" evidence="5">
    <location>
        <begin position="470"/>
        <end position="483"/>
    </location>
</feature>
<feature type="transmembrane region" description="Helical" evidence="6">
    <location>
        <begin position="355"/>
        <end position="380"/>
    </location>
</feature>
<dbReference type="GO" id="GO:0016020">
    <property type="term" value="C:membrane"/>
    <property type="evidence" value="ECO:0007669"/>
    <property type="project" value="UniProtKB-SubCell"/>
</dbReference>